<gene>
    <name evidence="1" type="ORF">E3096_11240</name>
</gene>
<accession>A0A9P1YHR0</accession>
<comment type="caution">
    <text evidence="1">The sequence shown here is derived from an EMBL/GenBank/DDBJ whole genome shotgun (WGS) entry which is preliminary data.</text>
</comment>
<evidence type="ECO:0000313" key="2">
    <source>
        <dbReference type="Proteomes" id="UP000405615"/>
    </source>
</evidence>
<name>A0A9P1YHR0_LISMN</name>
<dbReference type="EMBL" id="AAASZT010000004">
    <property type="protein sequence ID" value="EAE6067986.1"/>
    <property type="molecule type" value="Genomic_DNA"/>
</dbReference>
<dbReference type="Proteomes" id="UP000405615">
    <property type="component" value="Unassembled WGS sequence"/>
</dbReference>
<reference evidence="1 2" key="1">
    <citation type="submission" date="2019-03" db="EMBL/GenBank/DDBJ databases">
        <authorList>
            <consortium name="GenomeTrakr: Next Generation Sequencing Network for Food Pathogen Tracability"/>
        </authorList>
    </citation>
    <scope>NUCLEOTIDE SEQUENCE [LARGE SCALE GENOMIC DNA]</scope>
    <source>
        <strain evidence="1 2">LS1286</strain>
    </source>
</reference>
<proteinExistence type="predicted"/>
<sequence>MKTIANEYKEYITERTRLSDNGLELTAYSFENSYQARVIENLDYNFVSLVLVKFDDGKSSIKDIFLELTNEQLIEKLEEIKNYE</sequence>
<protein>
    <submittedName>
        <fullName evidence="1">Uncharacterized protein</fullName>
    </submittedName>
</protein>
<organism evidence="1 2">
    <name type="scientific">Listeria monocytogenes serotype 1/2a</name>
    <dbReference type="NCBI Taxonomy" id="1906951"/>
    <lineage>
        <taxon>Bacteria</taxon>
        <taxon>Bacillati</taxon>
        <taxon>Bacillota</taxon>
        <taxon>Bacilli</taxon>
        <taxon>Bacillales</taxon>
        <taxon>Listeriaceae</taxon>
        <taxon>Listeria</taxon>
    </lineage>
</organism>
<dbReference type="AlphaFoldDB" id="A0A9P1YHR0"/>
<evidence type="ECO:0000313" key="1">
    <source>
        <dbReference type="EMBL" id="EAE6067986.1"/>
    </source>
</evidence>